<reference evidence="2" key="1">
    <citation type="submission" date="2020-10" db="EMBL/GenBank/DDBJ databases">
        <authorList>
            <person name="Gilroy R."/>
        </authorList>
    </citation>
    <scope>NUCLEOTIDE SEQUENCE</scope>
    <source>
        <strain evidence="2">B3-2255</strain>
    </source>
</reference>
<evidence type="ECO:0000256" key="1">
    <source>
        <dbReference type="SAM" id="SignalP"/>
    </source>
</evidence>
<comment type="caution">
    <text evidence="2">The sequence shown here is derived from an EMBL/GenBank/DDBJ whole genome shotgun (WGS) entry which is preliminary data.</text>
</comment>
<evidence type="ECO:0000313" key="3">
    <source>
        <dbReference type="Proteomes" id="UP000823772"/>
    </source>
</evidence>
<name>A0A9D9NPF6_9BACT</name>
<keyword evidence="1" id="KW-0732">Signal</keyword>
<reference evidence="2" key="2">
    <citation type="journal article" date="2021" name="PeerJ">
        <title>Extensive microbial diversity within the chicken gut microbiome revealed by metagenomics and culture.</title>
        <authorList>
            <person name="Gilroy R."/>
            <person name="Ravi A."/>
            <person name="Getino M."/>
            <person name="Pursley I."/>
            <person name="Horton D.L."/>
            <person name="Alikhan N.F."/>
            <person name="Baker D."/>
            <person name="Gharbi K."/>
            <person name="Hall N."/>
            <person name="Watson M."/>
            <person name="Adriaenssens E.M."/>
            <person name="Foster-Nyarko E."/>
            <person name="Jarju S."/>
            <person name="Secka A."/>
            <person name="Antonio M."/>
            <person name="Oren A."/>
            <person name="Chaudhuri R.R."/>
            <person name="La Ragione R."/>
            <person name="Hildebrand F."/>
            <person name="Pallen M.J."/>
        </authorList>
    </citation>
    <scope>NUCLEOTIDE SEQUENCE</scope>
    <source>
        <strain evidence="2">B3-2255</strain>
    </source>
</reference>
<evidence type="ECO:0000313" key="2">
    <source>
        <dbReference type="EMBL" id="MBO8480931.1"/>
    </source>
</evidence>
<dbReference type="EMBL" id="JADILY010000001">
    <property type="protein sequence ID" value="MBO8480931.1"/>
    <property type="molecule type" value="Genomic_DNA"/>
</dbReference>
<proteinExistence type="predicted"/>
<protein>
    <recommendedName>
        <fullName evidence="4">DUF3575 domain-containing protein</fullName>
    </recommendedName>
</protein>
<gene>
    <name evidence="2" type="ORF">IAC87_00060</name>
</gene>
<dbReference type="AlphaFoldDB" id="A0A9D9NPF6"/>
<feature type="signal peptide" evidence="1">
    <location>
        <begin position="1"/>
        <end position="21"/>
    </location>
</feature>
<evidence type="ECO:0008006" key="4">
    <source>
        <dbReference type="Google" id="ProtNLM"/>
    </source>
</evidence>
<accession>A0A9D9NPF6</accession>
<organism evidence="2 3">
    <name type="scientific">Candidatus Merdivivens faecigallinarum</name>
    <dbReference type="NCBI Taxonomy" id="2840871"/>
    <lineage>
        <taxon>Bacteria</taxon>
        <taxon>Pseudomonadati</taxon>
        <taxon>Bacteroidota</taxon>
        <taxon>Bacteroidia</taxon>
        <taxon>Bacteroidales</taxon>
        <taxon>Muribaculaceae</taxon>
        <taxon>Muribaculaceae incertae sedis</taxon>
        <taxon>Candidatus Merdivivens</taxon>
    </lineage>
</organism>
<sequence length="163" mass="17559">MKKMIFIAAALILCIPAISNAQPKAIGGRWGSFGLEASYQHSVAAGQNGFPNFFEADFGLAYWGGVGAVVTGTYNFVFAKPVWTARGEWEWFAGPGLSLGYQRGFVMGVTGQVGLHYTFDFGLQLGASFRPIFGFGVNSNGARFWDTALYSGLVPAVSVRYAF</sequence>
<feature type="chain" id="PRO_5039095102" description="DUF3575 domain-containing protein" evidence="1">
    <location>
        <begin position="22"/>
        <end position="163"/>
    </location>
</feature>
<dbReference type="Proteomes" id="UP000823772">
    <property type="component" value="Unassembled WGS sequence"/>
</dbReference>